<dbReference type="Proteomes" id="UP000030143">
    <property type="component" value="Unassembled WGS sequence"/>
</dbReference>
<dbReference type="VEuPathDB" id="FungiDB:PEXP_071830"/>
<evidence type="ECO:0000313" key="2">
    <source>
        <dbReference type="Proteomes" id="UP000030143"/>
    </source>
</evidence>
<evidence type="ECO:0000313" key="1">
    <source>
        <dbReference type="EMBL" id="KGO63382.1"/>
    </source>
</evidence>
<dbReference type="AlphaFoldDB" id="A0A0A2ICD1"/>
<dbReference type="OrthoDB" id="184880at2759"/>
<reference evidence="1 2" key="1">
    <citation type="journal article" date="2015" name="Mol. Plant Microbe Interact.">
        <title>Genome, transcriptome, and functional analyses of Penicillium expansum provide new insights into secondary metabolism and pathogenicity.</title>
        <authorList>
            <person name="Ballester A.R."/>
            <person name="Marcet-Houben M."/>
            <person name="Levin E."/>
            <person name="Sela N."/>
            <person name="Selma-Lazaro C."/>
            <person name="Carmona L."/>
            <person name="Wisniewski M."/>
            <person name="Droby S."/>
            <person name="Gonzalez-Candelas L."/>
            <person name="Gabaldon T."/>
        </authorList>
    </citation>
    <scope>NUCLEOTIDE SEQUENCE [LARGE SCALE GENOMIC DNA]</scope>
    <source>
        <strain evidence="1 2">MD-8</strain>
    </source>
</reference>
<dbReference type="EMBL" id="JQFZ01000002">
    <property type="protein sequence ID" value="KGO63382.1"/>
    <property type="molecule type" value="Genomic_DNA"/>
</dbReference>
<dbReference type="STRING" id="27334.A0A0A2ICD1"/>
<dbReference type="Gene3D" id="3.40.50.150">
    <property type="entry name" value="Vaccinia Virus protein VP39"/>
    <property type="match status" value="1"/>
</dbReference>
<dbReference type="GeneID" id="27673867"/>
<organism evidence="1 2">
    <name type="scientific">Penicillium expansum</name>
    <name type="common">Blue mold rot fungus</name>
    <dbReference type="NCBI Taxonomy" id="27334"/>
    <lineage>
        <taxon>Eukaryota</taxon>
        <taxon>Fungi</taxon>
        <taxon>Dikarya</taxon>
        <taxon>Ascomycota</taxon>
        <taxon>Pezizomycotina</taxon>
        <taxon>Eurotiomycetes</taxon>
        <taxon>Eurotiomycetidae</taxon>
        <taxon>Eurotiales</taxon>
        <taxon>Aspergillaceae</taxon>
        <taxon>Penicillium</taxon>
    </lineage>
</organism>
<evidence type="ECO:0008006" key="3">
    <source>
        <dbReference type="Google" id="ProtNLM"/>
    </source>
</evidence>
<dbReference type="InterPro" id="IPR029063">
    <property type="entry name" value="SAM-dependent_MTases_sf"/>
</dbReference>
<name>A0A0A2ICD1_PENEN</name>
<dbReference type="HOGENOM" id="CLU_010595_9_3_1"/>
<dbReference type="PhylomeDB" id="A0A0A2ICD1"/>
<protein>
    <recommendedName>
        <fullName evidence="3">Methyltransferase domain-containing protein</fullName>
    </recommendedName>
</protein>
<keyword evidence="2" id="KW-1185">Reference proteome</keyword>
<sequence length="291" mass="32369">MMTKTSEHSADYTYVMPHTTSEIQRLRNQHDWIKASMGGKLVFAPIEPDQPMHVLDSATADGFWCLDAAKELPVGSSFVAFDIGDHLFPAPDQITAEIQLVKASVTEPFPGDWTGTFDFVHQRFLFPSLPEHEPALGNLLDAVKPGGWVQFVEVDMLTSAKTEASGERERERQQAPAFTVLRRLASSLLIHPTAADQIAGWVRQYNFEDVTESTYDIAAGMGNPDLVAGVLGRTNMLHVLETFMGYYRSAKEDTLGLSEAAWDALPRELAREMDLYPLTVRINVVTGRRSL</sequence>
<proteinExistence type="predicted"/>
<gene>
    <name evidence="1" type="ORF">PEX2_011710</name>
</gene>
<dbReference type="RefSeq" id="XP_016603802.1">
    <property type="nucleotide sequence ID" value="XM_016738448.1"/>
</dbReference>
<dbReference type="Pfam" id="PF13489">
    <property type="entry name" value="Methyltransf_23"/>
    <property type="match status" value="1"/>
</dbReference>
<comment type="caution">
    <text evidence="1">The sequence shown here is derived from an EMBL/GenBank/DDBJ whole genome shotgun (WGS) entry which is preliminary data.</text>
</comment>
<dbReference type="SUPFAM" id="SSF53335">
    <property type="entry name" value="S-adenosyl-L-methionine-dependent methyltransferases"/>
    <property type="match status" value="1"/>
</dbReference>
<accession>A0A0A2ICD1</accession>